<organism evidence="2 3">
    <name type="scientific">Candidatus Scalindua brodae</name>
    <dbReference type="NCBI Taxonomy" id="237368"/>
    <lineage>
        <taxon>Bacteria</taxon>
        <taxon>Pseudomonadati</taxon>
        <taxon>Planctomycetota</taxon>
        <taxon>Candidatus Brocadiia</taxon>
        <taxon>Candidatus Brocadiales</taxon>
        <taxon>Candidatus Scalinduaceae</taxon>
        <taxon>Candidatus Scalindua</taxon>
    </lineage>
</organism>
<evidence type="ECO:0000313" key="2">
    <source>
        <dbReference type="EMBL" id="KHE91022.1"/>
    </source>
</evidence>
<reference evidence="2 3" key="1">
    <citation type="submission" date="2014-10" db="EMBL/GenBank/DDBJ databases">
        <title>Draft genome of anammox bacterium scalindua brodae, obtained using differential coverage binning of sequence data from two enrichment reactors.</title>
        <authorList>
            <person name="Speth D.R."/>
            <person name="Russ L."/>
            <person name="Kartal B."/>
            <person name="Op den Camp H.J."/>
            <person name="Dutilh B.E."/>
            <person name="Jetten M.S."/>
        </authorList>
    </citation>
    <scope>NUCLEOTIDE SEQUENCE [LARGE SCALE GENOMIC DNA]</scope>
    <source>
        <strain evidence="2">RU1</strain>
    </source>
</reference>
<dbReference type="AlphaFoldDB" id="A0A0B0ECR1"/>
<sequence length="204" mass="22952">MNMRKSTFIIIIFVNLAIIAYETRLYSQPAEVQGMAIQRTEFLENAKNILESSGQDITNLESSLNTLKEELNTLKTRRDKLIEDKVEGDALDLVTKQKSIIENRINTLDGTIRAKLEMKGVAGALEKALETAAVLTDKKSKINEESDLVPASQFESIQKETELLKARLEAILAIVKEKEAYFLTSKTSLDTSKLKSEEEKKKTQ</sequence>
<name>A0A0B0ECR1_9BACT</name>
<dbReference type="Proteomes" id="UP000030652">
    <property type="component" value="Unassembled WGS sequence"/>
</dbReference>
<protein>
    <recommendedName>
        <fullName evidence="4">Chromosome partition protein Smc</fullName>
    </recommendedName>
</protein>
<keyword evidence="1" id="KW-0175">Coiled coil</keyword>
<feature type="coiled-coil region" evidence="1">
    <location>
        <begin position="43"/>
        <end position="84"/>
    </location>
</feature>
<evidence type="ECO:0000256" key="1">
    <source>
        <dbReference type="SAM" id="Coils"/>
    </source>
</evidence>
<evidence type="ECO:0000313" key="3">
    <source>
        <dbReference type="Proteomes" id="UP000030652"/>
    </source>
</evidence>
<comment type="caution">
    <text evidence="2">The sequence shown here is derived from an EMBL/GenBank/DDBJ whole genome shotgun (WGS) entry which is preliminary data.</text>
</comment>
<evidence type="ECO:0008006" key="4">
    <source>
        <dbReference type="Google" id="ProtNLM"/>
    </source>
</evidence>
<proteinExistence type="predicted"/>
<dbReference type="EMBL" id="JRYO01000225">
    <property type="protein sequence ID" value="KHE91022.1"/>
    <property type="molecule type" value="Genomic_DNA"/>
</dbReference>
<accession>A0A0B0ECR1</accession>
<gene>
    <name evidence="2" type="ORF">SCABRO_03324</name>
</gene>